<proteinExistence type="predicted"/>
<keyword evidence="2" id="KW-1185">Reference proteome</keyword>
<dbReference type="STRING" id="307507.A0A2V0PD83"/>
<dbReference type="InParanoid" id="A0A2V0PD83"/>
<protein>
    <submittedName>
        <fullName evidence="1">Uncharacterized protein</fullName>
    </submittedName>
</protein>
<evidence type="ECO:0000313" key="2">
    <source>
        <dbReference type="Proteomes" id="UP000247498"/>
    </source>
</evidence>
<organism evidence="1 2">
    <name type="scientific">Raphidocelis subcapitata</name>
    <dbReference type="NCBI Taxonomy" id="307507"/>
    <lineage>
        <taxon>Eukaryota</taxon>
        <taxon>Viridiplantae</taxon>
        <taxon>Chlorophyta</taxon>
        <taxon>core chlorophytes</taxon>
        <taxon>Chlorophyceae</taxon>
        <taxon>CS clade</taxon>
        <taxon>Sphaeropleales</taxon>
        <taxon>Selenastraceae</taxon>
        <taxon>Raphidocelis</taxon>
    </lineage>
</organism>
<name>A0A2V0PD83_9CHLO</name>
<dbReference type="Proteomes" id="UP000247498">
    <property type="component" value="Unassembled WGS sequence"/>
</dbReference>
<evidence type="ECO:0000313" key="1">
    <source>
        <dbReference type="EMBL" id="GBF97811.1"/>
    </source>
</evidence>
<dbReference type="AlphaFoldDB" id="A0A2V0PD83"/>
<dbReference type="EMBL" id="BDRX01000108">
    <property type="protein sequence ID" value="GBF97811.1"/>
    <property type="molecule type" value="Genomic_DNA"/>
</dbReference>
<gene>
    <name evidence="1" type="ORF">Rsub_11337</name>
</gene>
<sequence>MEILVYYMKGSSFHCSTGQCCQKAPDVAASGGKGVCSAEAITGDNFCNCDELNGVAYNGLCCPTNKKPVLAPETDCPPCTQYSDCPNAYCCKNGGGVCRDQCPCASNNDCRRSGVCVKSPFASDGKQQCPNCGDFNGAGACSGKTPFCCADGRCAANKAGCDCAAHWECPMGYACSINKKCTNKAVVQKKQIIKDCNDLDSRNMSLCLDCNWANGAQCPESKSICCNNGTCAASWADCVNDPVSCEYDHFGDVTCPPKHCCNFDTFMCSPSIVVDGVQVCDDCQLAINAGMACPTNKPVCCQSDTGYRVCATQADCDGMIGGKDVKKYQAHHALFLDAYADATFAMDDSFYHTGQIAMPDSWNFRDFRRFVDQSYDPTYDRCPGNSAKDPATGDYVKGLDFATAPIPLLVAADAAAQFWYEECKYMKACLADIRADKIGLKQFKAWTTLAAQKARASHNILSYLQQAPGGRYLLCPPQHYFGGNYQIYERSPNLGSPFFGTMEWAAMLNPVNFFFEGETKPVNMVNLLLRSQELNSRMPRAILWMEGLIQLLIFHDHSLSLSTTPLTNATILSAHAAAASAGARGAAQLEGEKPPPLLPLEGMGQMDEGPPPDKSLAAYGNVAGIKNADALKPPPGIPQGCKSNDEQCIAENRVIGSGDGTAVSLAAELAAATTQGIVADDRCVEFIRVYYNNAKKAADLCKNLYEASDLGSPDMGGLFELGKRPSYVSLLRALTINRATYVAKMFCGEDSCPGMEGFLGTLRKAANATVGIECLGAAGAESILTAGTTVLPGQTAGAACLSAAAGVYGNLACDFANQAVEHLQKAIDCCAGQCLLSYECANYASSWILSPNIPPCGGGAGGGSFPPTPYTPPPYAIGDEWIKYKGEYQRGKQTV</sequence>
<accession>A0A2V0PD83</accession>
<comment type="caution">
    <text evidence="1">The sequence shown here is derived from an EMBL/GenBank/DDBJ whole genome shotgun (WGS) entry which is preliminary data.</text>
</comment>
<reference evidence="1 2" key="1">
    <citation type="journal article" date="2018" name="Sci. Rep.">
        <title>Raphidocelis subcapitata (=Pseudokirchneriella subcapitata) provides an insight into genome evolution and environmental adaptations in the Sphaeropleales.</title>
        <authorList>
            <person name="Suzuki S."/>
            <person name="Yamaguchi H."/>
            <person name="Nakajima N."/>
            <person name="Kawachi M."/>
        </authorList>
    </citation>
    <scope>NUCLEOTIDE SEQUENCE [LARGE SCALE GENOMIC DNA]</scope>
    <source>
        <strain evidence="1 2">NIES-35</strain>
    </source>
</reference>